<feature type="region of interest" description="Disordered" evidence="2">
    <location>
        <begin position="1166"/>
        <end position="1190"/>
    </location>
</feature>
<keyword evidence="1" id="KW-0539">Nucleus</keyword>
<dbReference type="InterPro" id="IPR033031">
    <property type="entry name" value="Scc2/Nipped-B"/>
</dbReference>
<dbReference type="PANTHER" id="PTHR21704:SF18">
    <property type="entry name" value="NIPPED-B-LIKE PROTEIN"/>
    <property type="match status" value="1"/>
</dbReference>
<comment type="subcellular location">
    <subcellularLocation>
        <location evidence="1">Nucleus</location>
    </subcellularLocation>
</comment>
<evidence type="ECO:0000313" key="5">
    <source>
        <dbReference type="Proteomes" id="UP000019471"/>
    </source>
</evidence>
<feature type="compositionally biased region" description="Basic residues" evidence="2">
    <location>
        <begin position="1711"/>
        <end position="1725"/>
    </location>
</feature>
<dbReference type="Gene3D" id="1.25.10.10">
    <property type="entry name" value="Leucine-rich Repeat Variant"/>
    <property type="match status" value="1"/>
</dbReference>
<dbReference type="GO" id="GO:0010468">
    <property type="term" value="P:regulation of gene expression"/>
    <property type="evidence" value="ECO:0007669"/>
    <property type="project" value="InterPro"/>
</dbReference>
<keyword evidence="5" id="KW-1185">Reference proteome</keyword>
<dbReference type="RefSeq" id="XP_007740214.1">
    <property type="nucleotide sequence ID" value="XM_007742024.1"/>
</dbReference>
<dbReference type="eggNOG" id="KOG1020">
    <property type="taxonomic scope" value="Eukaryota"/>
</dbReference>
<evidence type="ECO:0000256" key="1">
    <source>
        <dbReference type="RuleBase" id="RU364107"/>
    </source>
</evidence>
<dbReference type="EMBL" id="AMGX01000002">
    <property type="protein sequence ID" value="EXJ74712.1"/>
    <property type="molecule type" value="Genomic_DNA"/>
</dbReference>
<dbReference type="HOGENOM" id="CLU_000901_0_0_1"/>
<dbReference type="CDD" id="cd23958">
    <property type="entry name" value="SCC2"/>
    <property type="match status" value="1"/>
</dbReference>
<feature type="compositionally biased region" description="Basic and acidic residues" evidence="2">
    <location>
        <begin position="1176"/>
        <end position="1190"/>
    </location>
</feature>
<dbReference type="GO" id="GO:0003682">
    <property type="term" value="F:chromatin binding"/>
    <property type="evidence" value="ECO:0007669"/>
    <property type="project" value="TreeGrafter"/>
</dbReference>
<accession>W9X2K7</accession>
<gene>
    <name evidence="4" type="ORF">A1O5_01407</name>
</gene>
<reference evidence="4 5" key="1">
    <citation type="submission" date="2013-03" db="EMBL/GenBank/DDBJ databases">
        <title>The Genome Sequence of Cladophialophora psammophila CBS 110553.</title>
        <authorList>
            <consortium name="The Broad Institute Genomics Platform"/>
            <person name="Cuomo C."/>
            <person name="de Hoog S."/>
            <person name="Gorbushina A."/>
            <person name="Walker B."/>
            <person name="Young S.K."/>
            <person name="Zeng Q."/>
            <person name="Gargeya S."/>
            <person name="Fitzgerald M."/>
            <person name="Haas B."/>
            <person name="Abouelleil A."/>
            <person name="Allen A.W."/>
            <person name="Alvarado L."/>
            <person name="Arachchi H.M."/>
            <person name="Berlin A.M."/>
            <person name="Chapman S.B."/>
            <person name="Gainer-Dewar J."/>
            <person name="Goldberg J."/>
            <person name="Griggs A."/>
            <person name="Gujja S."/>
            <person name="Hansen M."/>
            <person name="Howarth C."/>
            <person name="Imamovic A."/>
            <person name="Ireland A."/>
            <person name="Larimer J."/>
            <person name="McCowan C."/>
            <person name="Murphy C."/>
            <person name="Pearson M."/>
            <person name="Poon T.W."/>
            <person name="Priest M."/>
            <person name="Roberts A."/>
            <person name="Saif S."/>
            <person name="Shea T."/>
            <person name="Sisk P."/>
            <person name="Sykes S."/>
            <person name="Wortman J."/>
            <person name="Nusbaum C."/>
            <person name="Birren B."/>
        </authorList>
    </citation>
    <scope>NUCLEOTIDE SEQUENCE [LARGE SCALE GENOMIC DNA]</scope>
    <source>
        <strain evidence="4 5">CBS 110553</strain>
    </source>
</reference>
<dbReference type="Proteomes" id="UP000019471">
    <property type="component" value="Unassembled WGS sequence"/>
</dbReference>
<organism evidence="4 5">
    <name type="scientific">Cladophialophora psammophila CBS 110553</name>
    <dbReference type="NCBI Taxonomy" id="1182543"/>
    <lineage>
        <taxon>Eukaryota</taxon>
        <taxon>Fungi</taxon>
        <taxon>Dikarya</taxon>
        <taxon>Ascomycota</taxon>
        <taxon>Pezizomycotina</taxon>
        <taxon>Eurotiomycetes</taxon>
        <taxon>Chaetothyriomycetidae</taxon>
        <taxon>Chaetothyriales</taxon>
        <taxon>Herpotrichiellaceae</taxon>
        <taxon>Cladophialophora</taxon>
    </lineage>
</organism>
<dbReference type="GO" id="GO:0071169">
    <property type="term" value="P:establishment of protein localization to chromatin"/>
    <property type="evidence" value="ECO:0007669"/>
    <property type="project" value="TreeGrafter"/>
</dbReference>
<feature type="region of interest" description="Disordered" evidence="2">
    <location>
        <begin position="519"/>
        <end position="563"/>
    </location>
</feature>
<dbReference type="GeneID" id="19186141"/>
<comment type="similarity">
    <text evidence="1">Belongs to the SCC2/Nipped-B family.</text>
</comment>
<dbReference type="InterPro" id="IPR024986">
    <property type="entry name" value="Nipped-B_C"/>
</dbReference>
<evidence type="ECO:0000313" key="4">
    <source>
        <dbReference type="EMBL" id="EXJ74712.1"/>
    </source>
</evidence>
<keyword evidence="1" id="KW-0131">Cell cycle</keyword>
<feature type="compositionally biased region" description="Acidic residues" evidence="2">
    <location>
        <begin position="540"/>
        <end position="553"/>
    </location>
</feature>
<dbReference type="OrthoDB" id="418242at2759"/>
<sequence length="1743" mass="192209">MDLTGDTVEVVVPRRPQRDSNARQLSVDQALQYTPMTTSILPAYNRIPIPQVGRLNDLRLTSSSERQAVYRSELYSSRTKERLSVLLDPSRLSKIKFPRPPVQNEKSVETDLNPIQNMVLKMSKVEYALPSTTAPQAMVKKKTLQMPITKPAFVVEIPKPPPSFNRDEYVTWQHSPKGQKVSDPSPHTKRALATSSKKQKDDQLLASFESHLIDIFEAQDQIGPHISTERVKINNAVFEVPGGEDDTEPRLSIRLHEQLQSAMSQLLSSGRLGDASVEYLRRLQRICEPAIEAAQTVNLQLPSDPTDENISAWLSKLHKAENGAASASTLVYTVLGAPHNQDLISLEALQWLPHVLVNLFENCLIPTVEARPDGQSGQLFRYSSVHSEPLKRLLDAGRKLLGLVARLCVDIKGAGPVVNSTEFLAVKLIFVQNAYNDKASAIGSQAYERLRKHAMAAVAKLYAAFPDERSAILDEVLTSLDKLPSNSRSARQYKLGAGRNIQLVSALFMQLVQTSAMQSGVKKRRKLRRPPRTGSLNPDSPEESEESASDMEVDSAPRVDEDERNPLSQLGQMAQNLLHDALNSAQHIVMWMVDKASKVTKSGDSPYRNILDLFVEDLTLVFPSPDWPASELLLSVLAHRMKTLAETDKAASTKNMALESLGVMGAAISQTRASVRSLLSSITRDGELRPTTIAQDLSDSVRDRPHFSLEIQELVSARGPFSIINSYLSQKGGESLGTKSARAYLLAKYATLLNQISKHPRDGDREFKIDARLTDTLLATLQQLSGSMEYHEVVDDYAEVTDREAQLAYMLSILNGQFCCLFPHIAKTLSSSLESDQAQVRSRSLKSIAAMLEIDSGLLDWEQSLADAVLKRASDDSSLVRDSALSLIAKFIMPRSALQAKAFGMLRKCTADPNVGVQKRAMGHLKDVYLKEERPKLKVAIAVEFLRRTADQESSVAELAKKILAEVWFDSHLTMLGSATESARLDVAIGDLKSHIVACVDTEVARLAPLLKGFLIWKLKDSKAADHVRELCARIVKKLLDAANSSEVGPAELTTLVAFVEARPETVVPADLTSLKSYLKDLSRQDNMPKFISVVAIFRSVLPHLSSTQAPLLQEVQMDLLKASGKLTQREVIEEVMSCLRSIGGVLQDATKMVRFTTSLVRNLQRPGMAPETAEASEKESKSRELRAKEDKMREQSLRLLGAVGKHLDLERSFKEFQTYCPTYKTGSVAGFIADCIMEHTFKGRPIETRVRALESLGLVCQAWPGQFNKRHIRETFFQVLEGSSFGGLDEKEIGRMQVTVLESLQELYRKRATVKEDAKKVEVQALKNIGGDSKTREDESALSIITNTLVDLLLRIVMSETGVKALLAAQTLASIDHQGMIHPKQSTSAFVALETSTDPQVSSVSRLAHEHLHQQHESVCEREYINAVYAAFRYQNEVFKAPQGGTVPGHQAKLAAAFAIISTSGSKYVKKFLSNLISKLNTDSSKLDVAGDEIPEHLLFVLFVTQNLAFFEYKKMDELLHTVLQLELAFGRNGGETAQAIETDLRLASVSHIDNDAGDLVGMGPAPPDVVVDPVVLKRLATAACAITLISEARNYLKRQYGVSRDVKTAMQQNKQTKEVAKEPVKVHGISGDKFWHNSNAVLESLSSASAMIARCREFVDLVAVDDEVKIAEEEAAINAMLDVAPEQAMSAQRGRKRKSGPGSVGGTPKRARGRPQKNGHARRSSSVASSVGHELDADFDG</sequence>
<dbReference type="GO" id="GO:1990414">
    <property type="term" value="P:replication-born double-strand break repair via sister chromatid exchange"/>
    <property type="evidence" value="ECO:0007669"/>
    <property type="project" value="TreeGrafter"/>
</dbReference>
<proteinExistence type="inferred from homology"/>
<feature type="region of interest" description="Disordered" evidence="2">
    <location>
        <begin position="1689"/>
        <end position="1743"/>
    </location>
</feature>
<feature type="compositionally biased region" description="Basic residues" evidence="2">
    <location>
        <begin position="521"/>
        <end position="531"/>
    </location>
</feature>
<comment type="caution">
    <text evidence="4">The sequence shown here is derived from an EMBL/GenBank/DDBJ whole genome shotgun (WGS) entry which is preliminary data.</text>
</comment>
<dbReference type="GO" id="GO:0034087">
    <property type="term" value="P:establishment of mitotic sister chromatid cohesion"/>
    <property type="evidence" value="ECO:0007669"/>
    <property type="project" value="TreeGrafter"/>
</dbReference>
<dbReference type="STRING" id="1182543.W9X2K7"/>
<protein>
    <recommendedName>
        <fullName evidence="1">Sister chromatid cohesion protein</fullName>
    </recommendedName>
</protein>
<evidence type="ECO:0000259" key="3">
    <source>
        <dbReference type="Pfam" id="PF12830"/>
    </source>
</evidence>
<dbReference type="GO" id="GO:0090694">
    <property type="term" value="C:Scc2-Scc4 cohesin loading complex"/>
    <property type="evidence" value="ECO:0007669"/>
    <property type="project" value="TreeGrafter"/>
</dbReference>
<dbReference type="GO" id="GO:0140588">
    <property type="term" value="P:chromatin looping"/>
    <property type="evidence" value="ECO:0007669"/>
    <property type="project" value="InterPro"/>
</dbReference>
<dbReference type="InterPro" id="IPR011989">
    <property type="entry name" value="ARM-like"/>
</dbReference>
<feature type="domain" description="Sister chromatid cohesion C-terminal" evidence="3">
    <location>
        <begin position="1353"/>
        <end position="1528"/>
    </location>
</feature>
<feature type="region of interest" description="Disordered" evidence="2">
    <location>
        <begin position="174"/>
        <end position="200"/>
    </location>
</feature>
<dbReference type="Pfam" id="PF20168">
    <property type="entry name" value="PDS5"/>
    <property type="match status" value="1"/>
</dbReference>
<dbReference type="GO" id="GO:0061775">
    <property type="term" value="F:cohesin loader activity"/>
    <property type="evidence" value="ECO:0007669"/>
    <property type="project" value="InterPro"/>
</dbReference>
<dbReference type="PANTHER" id="PTHR21704">
    <property type="entry name" value="NIPPED-B-LIKE PROTEIN DELANGIN SCC2-RELATED"/>
    <property type="match status" value="1"/>
</dbReference>
<keyword evidence="1" id="KW-0677">Repeat</keyword>
<name>W9X2K7_9EURO</name>
<dbReference type="InterPro" id="IPR016024">
    <property type="entry name" value="ARM-type_fold"/>
</dbReference>
<dbReference type="SUPFAM" id="SSF48371">
    <property type="entry name" value="ARM repeat"/>
    <property type="match status" value="1"/>
</dbReference>
<evidence type="ECO:0000256" key="2">
    <source>
        <dbReference type="SAM" id="MobiDB-lite"/>
    </source>
</evidence>
<dbReference type="Pfam" id="PF12830">
    <property type="entry name" value="Nipped-B_C"/>
    <property type="match status" value="1"/>
</dbReference>